<protein>
    <recommendedName>
        <fullName evidence="4">DUF4864 domain-containing protein</fullName>
    </recommendedName>
</protein>
<gene>
    <name evidence="2" type="ORF">GGQ72_000647</name>
</gene>
<keyword evidence="1" id="KW-0732">Signal</keyword>
<evidence type="ECO:0000256" key="1">
    <source>
        <dbReference type="SAM" id="SignalP"/>
    </source>
</evidence>
<evidence type="ECO:0000313" key="3">
    <source>
        <dbReference type="Proteomes" id="UP000519897"/>
    </source>
</evidence>
<dbReference type="EMBL" id="JACIEC010000001">
    <property type="protein sequence ID" value="MBB4142148.1"/>
    <property type="molecule type" value="Genomic_DNA"/>
</dbReference>
<feature type="chain" id="PRO_5030841924" description="DUF4864 domain-containing protein" evidence="1">
    <location>
        <begin position="23"/>
        <end position="141"/>
    </location>
</feature>
<dbReference type="AlphaFoldDB" id="A0A7W6LF33"/>
<reference evidence="2 3" key="1">
    <citation type="submission" date="2020-08" db="EMBL/GenBank/DDBJ databases">
        <title>Genomic Encyclopedia of Type Strains, Phase IV (KMG-IV): sequencing the most valuable type-strain genomes for metagenomic binning, comparative biology and taxonomic classification.</title>
        <authorList>
            <person name="Goeker M."/>
        </authorList>
    </citation>
    <scope>NUCLEOTIDE SEQUENCE [LARGE SCALE GENOMIC DNA]</scope>
    <source>
        <strain evidence="2 3">DSM 29514</strain>
    </source>
</reference>
<keyword evidence="3" id="KW-1185">Reference proteome</keyword>
<comment type="caution">
    <text evidence="2">The sequence shown here is derived from an EMBL/GenBank/DDBJ whole genome shotgun (WGS) entry which is preliminary data.</text>
</comment>
<dbReference type="RefSeq" id="WP_165135931.1">
    <property type="nucleotide sequence ID" value="NZ_CP049250.1"/>
</dbReference>
<evidence type="ECO:0008006" key="4">
    <source>
        <dbReference type="Google" id="ProtNLM"/>
    </source>
</evidence>
<dbReference type="Pfam" id="PF16156">
    <property type="entry name" value="DUF4864"/>
    <property type="match status" value="1"/>
</dbReference>
<organism evidence="2 3">
    <name type="scientific">Rhizobium rhizoryzae</name>
    <dbReference type="NCBI Taxonomy" id="451876"/>
    <lineage>
        <taxon>Bacteria</taxon>
        <taxon>Pseudomonadati</taxon>
        <taxon>Pseudomonadota</taxon>
        <taxon>Alphaproteobacteria</taxon>
        <taxon>Hyphomicrobiales</taxon>
        <taxon>Rhizobiaceae</taxon>
        <taxon>Rhizobium/Agrobacterium group</taxon>
        <taxon>Rhizobium</taxon>
    </lineage>
</organism>
<evidence type="ECO:0000313" key="2">
    <source>
        <dbReference type="EMBL" id="MBB4142148.1"/>
    </source>
</evidence>
<feature type="signal peptide" evidence="1">
    <location>
        <begin position="1"/>
        <end position="22"/>
    </location>
</feature>
<name>A0A7W6LF33_9HYPH</name>
<sequence>MAFRLAFALVALVLAFVRPASAEDPVAEAQKIIADQIEALKTDDARTAYSFASPGIRSMFPDERVFLTMVREKYEPLYHAVNYAFGRSKLVGGGEVVFQEVILTGRGTKDSTAIYDMRLQDDGTYKVNGVRMLAKTTSQGI</sequence>
<proteinExistence type="predicted"/>
<accession>A0A7W6LF33</accession>
<dbReference type="Proteomes" id="UP000519897">
    <property type="component" value="Unassembled WGS sequence"/>
</dbReference>
<dbReference type="InterPro" id="IPR032347">
    <property type="entry name" value="DUF4864"/>
</dbReference>